<dbReference type="InterPro" id="IPR001708">
    <property type="entry name" value="YidC/ALB3/OXA1/COX18"/>
</dbReference>
<dbReference type="Proteomes" id="UP000034228">
    <property type="component" value="Unassembled WGS sequence"/>
</dbReference>
<name>A0A0M2V5N7_9GAMM</name>
<dbReference type="PRINTS" id="PR01900">
    <property type="entry name" value="YIDCPROTEIN"/>
</dbReference>
<evidence type="ECO:0000313" key="16">
    <source>
        <dbReference type="EMBL" id="KKO45956.1"/>
    </source>
</evidence>
<sequence length="554" mass="62642">MDSQRSFLVIALAIVSFFLWQEWQKDYGPKPSVAPTTAEQGQVIVPGGSITSNDGDIRLAGDDAPSQVSATATPSAQLVRIATDVLTVEIDTSRGDIVGLTLPEYELTKDSELPYVLMRRLAGFEYTAQSGLIGADGPDDQANSRQPYQFSQQQYTLADGEDQLIVPLVTHFNGLQIEKRYIFSRGRYDVRVEYSVQNHSDVSKRIQPYQHLVQNIDNGESSSMMMPIYRGAAYGTNEDRYEKYDFGDMAKRNLAVNSIGGWVAMLEHYFVAAWIPDQTQPQRLYSMVAGSKGVIGSRSEVIELQPGESTVISSTFYAGPKQQDKLAELADGLDLTVDYGFLFFISQPLFWLLTTIQGFVVNWGLAIILITVIVKGVMYPLTKIQYESMAKMRNLKPKIEELQARYKDDRQKMGPAMMELYRKEKVNPMGGCLPMLVQMPIFLALYWVFVESVELRHAPFMLWITDLSAKDPLYILPVLFGLSMFAMQKLTPMQVTDPLQQKIMMWMPVAFSIFFLWFPSGLVLYWFVSNLISLAQMLYIYKGMEKKGLHTKKA</sequence>
<feature type="transmembrane region" description="Helical" evidence="13">
    <location>
        <begin position="426"/>
        <end position="449"/>
    </location>
</feature>
<dbReference type="Pfam" id="PF02096">
    <property type="entry name" value="60KD_IMP"/>
    <property type="match status" value="1"/>
</dbReference>
<dbReference type="InterPro" id="IPR028055">
    <property type="entry name" value="YidC/Oxa/ALB_C"/>
</dbReference>
<dbReference type="GO" id="GO:0051205">
    <property type="term" value="P:protein insertion into membrane"/>
    <property type="evidence" value="ECO:0007669"/>
    <property type="project" value="TreeGrafter"/>
</dbReference>
<organism evidence="16 17">
    <name type="scientific">Arsukibacterium ikkense</name>
    <dbReference type="NCBI Taxonomy" id="336831"/>
    <lineage>
        <taxon>Bacteria</taxon>
        <taxon>Pseudomonadati</taxon>
        <taxon>Pseudomonadota</taxon>
        <taxon>Gammaproteobacteria</taxon>
        <taxon>Chromatiales</taxon>
        <taxon>Chromatiaceae</taxon>
        <taxon>Arsukibacterium</taxon>
    </lineage>
</organism>
<comment type="subunit">
    <text evidence="13">Interacts with the Sec translocase complex via SecD. Specifically interacts with transmembrane segments of nascent integral membrane proteins during membrane integration.</text>
</comment>
<keyword evidence="8 13" id="KW-1133">Transmembrane helix</keyword>
<feature type="transmembrane region" description="Helical" evidence="13">
    <location>
        <begin position="473"/>
        <end position="491"/>
    </location>
</feature>
<dbReference type="RefSeq" id="WP_046557159.1">
    <property type="nucleotide sequence ID" value="NZ_LAHO01000006.1"/>
</dbReference>
<comment type="function">
    <text evidence="13">Required for the insertion and/or proper folding and/or complex formation of integral membrane proteins into the membrane. Involved in integration of membrane proteins that insert both dependently and independently of the Sec translocase complex, as well as at least some lipoproteins. Aids folding of multispanning membrane proteins.</text>
</comment>
<comment type="caution">
    <text evidence="16">The sequence shown here is derived from an EMBL/GenBank/DDBJ whole genome shotgun (WGS) entry which is preliminary data.</text>
</comment>
<evidence type="ECO:0000256" key="13">
    <source>
        <dbReference type="HAMAP-Rule" id="MF_01810"/>
    </source>
</evidence>
<evidence type="ECO:0000256" key="3">
    <source>
        <dbReference type="ARBA" id="ARBA00015325"/>
    </source>
</evidence>
<dbReference type="CDD" id="cd19961">
    <property type="entry name" value="EcYidC-like_peri"/>
    <property type="match status" value="1"/>
</dbReference>
<comment type="similarity">
    <text evidence="2 13">Belongs to the OXA1/ALB3/YidC family. Type 1 subfamily.</text>
</comment>
<evidence type="ECO:0000256" key="6">
    <source>
        <dbReference type="ARBA" id="ARBA00022692"/>
    </source>
</evidence>
<reference evidence="16 17" key="1">
    <citation type="submission" date="2015-03" db="EMBL/GenBank/DDBJ databases">
        <title>Draft genome sequences of two protease-producing strains of Arsukibacterium isolated from two cold and alkaline environments.</title>
        <authorList>
            <person name="Lylloff J.E."/>
            <person name="Skov L.B."/>
            <person name="Jepsen M."/>
            <person name="Hallin P.F."/>
            <person name="Sorensen S.J."/>
            <person name="Stougaard P."/>
            <person name="Glaring M.A."/>
        </authorList>
    </citation>
    <scope>NUCLEOTIDE SEQUENCE [LARGE SCALE GENOMIC DNA]</scope>
    <source>
        <strain evidence="16 17">GCM72</strain>
    </source>
</reference>
<dbReference type="Pfam" id="PF14849">
    <property type="entry name" value="YidC_periplas"/>
    <property type="match status" value="1"/>
</dbReference>
<keyword evidence="4 13" id="KW-0813">Transport</keyword>
<dbReference type="InterPro" id="IPR028053">
    <property type="entry name" value="Membr_insert_YidC_N"/>
</dbReference>
<dbReference type="GO" id="GO:0015031">
    <property type="term" value="P:protein transport"/>
    <property type="evidence" value="ECO:0007669"/>
    <property type="project" value="UniProtKB-KW"/>
</dbReference>
<dbReference type="PANTHER" id="PTHR12428">
    <property type="entry name" value="OXA1"/>
    <property type="match status" value="1"/>
</dbReference>
<dbReference type="AlphaFoldDB" id="A0A0M2V5N7"/>
<keyword evidence="9 13" id="KW-0472">Membrane</keyword>
<gene>
    <name evidence="13" type="primary">yidC</name>
    <name evidence="16" type="ORF">WG68_08105</name>
</gene>
<comment type="subcellular location">
    <subcellularLocation>
        <location evidence="1">Cell inner membrane</location>
        <topology evidence="1">Multi-pass membrane protein</topology>
    </subcellularLocation>
    <subcellularLocation>
        <location evidence="13">Cell membrane</location>
        <topology evidence="13">Multi-pass membrane protein</topology>
    </subcellularLocation>
</comment>
<feature type="transmembrane region" description="Helical" evidence="13">
    <location>
        <begin position="349"/>
        <end position="374"/>
    </location>
</feature>
<evidence type="ECO:0000256" key="9">
    <source>
        <dbReference type="ARBA" id="ARBA00023136"/>
    </source>
</evidence>
<evidence type="ECO:0000256" key="4">
    <source>
        <dbReference type="ARBA" id="ARBA00022448"/>
    </source>
</evidence>
<dbReference type="EMBL" id="LAHO01000006">
    <property type="protein sequence ID" value="KKO45956.1"/>
    <property type="molecule type" value="Genomic_DNA"/>
</dbReference>
<evidence type="ECO:0000256" key="8">
    <source>
        <dbReference type="ARBA" id="ARBA00022989"/>
    </source>
</evidence>
<dbReference type="PRINTS" id="PR00701">
    <property type="entry name" value="60KDINNERMP"/>
</dbReference>
<evidence type="ECO:0000256" key="7">
    <source>
        <dbReference type="ARBA" id="ARBA00022927"/>
    </source>
</evidence>
<feature type="domain" description="Membrane insertase YidC/Oxa/ALB C-terminal" evidence="14">
    <location>
        <begin position="363"/>
        <end position="542"/>
    </location>
</feature>
<protein>
    <recommendedName>
        <fullName evidence="3 13">Membrane protein insertase YidC</fullName>
    </recommendedName>
    <alternativeName>
        <fullName evidence="12 13">Foldase YidC</fullName>
    </alternativeName>
    <alternativeName>
        <fullName evidence="11 13">Membrane integrase YidC</fullName>
    </alternativeName>
    <alternativeName>
        <fullName evidence="13">Membrane protein YidC</fullName>
    </alternativeName>
</protein>
<keyword evidence="7 13" id="KW-0653">Protein transport</keyword>
<dbReference type="NCBIfam" id="TIGR03592">
    <property type="entry name" value="yidC_oxa1_cterm"/>
    <property type="match status" value="1"/>
</dbReference>
<dbReference type="CDD" id="cd20070">
    <property type="entry name" value="5TM_YidC_Alb3"/>
    <property type="match status" value="1"/>
</dbReference>
<evidence type="ECO:0000313" key="17">
    <source>
        <dbReference type="Proteomes" id="UP000034228"/>
    </source>
</evidence>
<dbReference type="PATRIC" id="fig|336831.14.peg.836"/>
<dbReference type="PANTHER" id="PTHR12428:SF65">
    <property type="entry name" value="CYTOCHROME C OXIDASE ASSEMBLY PROTEIN COX18, MITOCHONDRIAL"/>
    <property type="match status" value="1"/>
</dbReference>
<dbReference type="STRING" id="336831.WG68_08105"/>
<proteinExistence type="inferred from homology"/>
<dbReference type="NCBIfam" id="NF002352">
    <property type="entry name" value="PRK01318.1-3"/>
    <property type="match status" value="1"/>
</dbReference>
<feature type="transmembrane region" description="Helical" evidence="13">
    <location>
        <begin position="503"/>
        <end position="518"/>
    </location>
</feature>
<keyword evidence="5 13" id="KW-1003">Cell membrane</keyword>
<feature type="domain" description="Membrane insertase YidC N-terminal" evidence="15">
    <location>
        <begin position="79"/>
        <end position="352"/>
    </location>
</feature>
<evidence type="ECO:0000259" key="15">
    <source>
        <dbReference type="Pfam" id="PF14849"/>
    </source>
</evidence>
<dbReference type="HAMAP" id="MF_01810">
    <property type="entry name" value="YidC_type1"/>
    <property type="match status" value="1"/>
</dbReference>
<dbReference type="InterPro" id="IPR047196">
    <property type="entry name" value="YidC_ALB_C"/>
</dbReference>
<accession>A0A0M2V5N7</accession>
<dbReference type="OrthoDB" id="9780552at2"/>
<keyword evidence="10 13" id="KW-0143">Chaperone</keyword>
<evidence type="ECO:0000256" key="5">
    <source>
        <dbReference type="ARBA" id="ARBA00022475"/>
    </source>
</evidence>
<keyword evidence="17" id="KW-1185">Reference proteome</keyword>
<evidence type="ECO:0000256" key="2">
    <source>
        <dbReference type="ARBA" id="ARBA00010527"/>
    </source>
</evidence>
<evidence type="ECO:0000256" key="12">
    <source>
        <dbReference type="ARBA" id="ARBA00033342"/>
    </source>
</evidence>
<dbReference type="Gene3D" id="2.70.98.90">
    <property type="match status" value="1"/>
</dbReference>
<dbReference type="GO" id="GO:0032977">
    <property type="term" value="F:membrane insertase activity"/>
    <property type="evidence" value="ECO:0007669"/>
    <property type="project" value="InterPro"/>
</dbReference>
<dbReference type="InterPro" id="IPR038221">
    <property type="entry name" value="YidC_periplasmic_sf"/>
</dbReference>
<evidence type="ECO:0000259" key="14">
    <source>
        <dbReference type="Pfam" id="PF02096"/>
    </source>
</evidence>
<evidence type="ECO:0000256" key="1">
    <source>
        <dbReference type="ARBA" id="ARBA00004429"/>
    </source>
</evidence>
<keyword evidence="6 13" id="KW-0812">Transmembrane</keyword>
<evidence type="ECO:0000256" key="11">
    <source>
        <dbReference type="ARBA" id="ARBA00033245"/>
    </source>
</evidence>
<dbReference type="NCBIfam" id="TIGR03593">
    <property type="entry name" value="yidC_nterm"/>
    <property type="match status" value="1"/>
</dbReference>
<dbReference type="GO" id="GO:0005886">
    <property type="term" value="C:plasma membrane"/>
    <property type="evidence" value="ECO:0007669"/>
    <property type="project" value="UniProtKB-SubCell"/>
</dbReference>
<dbReference type="InterPro" id="IPR019998">
    <property type="entry name" value="Membr_insert_YidC"/>
</dbReference>
<evidence type="ECO:0000256" key="10">
    <source>
        <dbReference type="ARBA" id="ARBA00023186"/>
    </source>
</evidence>